<dbReference type="PANTHER" id="PTHR22726">
    <property type="entry name" value="METALLOENDOPEPTIDASE OMA1"/>
    <property type="match status" value="1"/>
</dbReference>
<dbReference type="AlphaFoldDB" id="A0AAE4FQX7"/>
<keyword evidence="2" id="KW-0645">Protease</keyword>
<dbReference type="InterPro" id="IPR011990">
    <property type="entry name" value="TPR-like_helical_dom_sf"/>
</dbReference>
<gene>
    <name evidence="9" type="ORF">RIF25_00830</name>
</gene>
<evidence type="ECO:0000256" key="3">
    <source>
        <dbReference type="ARBA" id="ARBA00022723"/>
    </source>
</evidence>
<dbReference type="Pfam" id="PF13428">
    <property type="entry name" value="TPR_14"/>
    <property type="match status" value="1"/>
</dbReference>
<feature type="compositionally biased region" description="Pro residues" evidence="7">
    <location>
        <begin position="550"/>
        <end position="576"/>
    </location>
</feature>
<dbReference type="Pfam" id="PF01435">
    <property type="entry name" value="Peptidase_M48"/>
    <property type="match status" value="1"/>
</dbReference>
<evidence type="ECO:0000313" key="10">
    <source>
        <dbReference type="Proteomes" id="UP001268256"/>
    </source>
</evidence>
<evidence type="ECO:0000256" key="1">
    <source>
        <dbReference type="ARBA" id="ARBA00001947"/>
    </source>
</evidence>
<evidence type="ECO:0000259" key="8">
    <source>
        <dbReference type="Pfam" id="PF01435"/>
    </source>
</evidence>
<keyword evidence="3" id="KW-0479">Metal-binding</keyword>
<dbReference type="InterPro" id="IPR051156">
    <property type="entry name" value="Mito/Outer_Membr_Metalloprot"/>
</dbReference>
<dbReference type="PANTHER" id="PTHR22726:SF1">
    <property type="entry name" value="METALLOENDOPEPTIDASE OMA1, MITOCHONDRIAL"/>
    <property type="match status" value="1"/>
</dbReference>
<dbReference type="InterPro" id="IPR001915">
    <property type="entry name" value="Peptidase_M48"/>
</dbReference>
<dbReference type="Proteomes" id="UP001268256">
    <property type="component" value="Unassembled WGS sequence"/>
</dbReference>
<accession>A0AAE4FQX7</accession>
<feature type="domain" description="Peptidase M48" evidence="8">
    <location>
        <begin position="354"/>
        <end position="518"/>
    </location>
</feature>
<evidence type="ECO:0000256" key="7">
    <source>
        <dbReference type="SAM" id="MobiDB-lite"/>
    </source>
</evidence>
<dbReference type="CDD" id="cd07333">
    <property type="entry name" value="M48C_bepA_like"/>
    <property type="match status" value="1"/>
</dbReference>
<protein>
    <submittedName>
        <fullName evidence="9">M48 family metalloprotease</fullName>
        <ecNumber evidence="9">3.4.24.-</ecNumber>
    </submittedName>
</protein>
<evidence type="ECO:0000313" key="9">
    <source>
        <dbReference type="EMBL" id="MDS3859341.1"/>
    </source>
</evidence>
<dbReference type="GO" id="GO:0046872">
    <property type="term" value="F:metal ion binding"/>
    <property type="evidence" value="ECO:0007669"/>
    <property type="project" value="UniProtKB-KW"/>
</dbReference>
<feature type="compositionally biased region" description="Pro residues" evidence="7">
    <location>
        <begin position="75"/>
        <end position="85"/>
    </location>
</feature>
<dbReference type="EMBL" id="JAVMIP010000001">
    <property type="protein sequence ID" value="MDS3859341.1"/>
    <property type="molecule type" value="Genomic_DNA"/>
</dbReference>
<dbReference type="EC" id="3.4.24.-" evidence="9"/>
<dbReference type="Gene3D" id="3.30.2010.10">
    <property type="entry name" value="Metalloproteases ('zincins'), catalytic domain"/>
    <property type="match status" value="1"/>
</dbReference>
<dbReference type="Gene3D" id="1.25.40.10">
    <property type="entry name" value="Tetratricopeptide repeat domain"/>
    <property type="match status" value="1"/>
</dbReference>
<reference evidence="10" key="1">
    <citation type="submission" date="2023-07" db="EMBL/GenBank/DDBJ databases">
        <authorList>
            <person name="Luz R."/>
            <person name="Cordeiro R."/>
            <person name="Fonseca A."/>
            <person name="Goncalves V."/>
        </authorList>
    </citation>
    <scope>NUCLEOTIDE SEQUENCE [LARGE SCALE GENOMIC DNA]</scope>
    <source>
        <strain evidence="10">BACA0444</strain>
    </source>
</reference>
<comment type="caution">
    <text evidence="9">The sequence shown here is derived from an EMBL/GenBank/DDBJ whole genome shotgun (WGS) entry which is preliminary data.</text>
</comment>
<name>A0AAE4FQX7_9CYAN</name>
<proteinExistence type="predicted"/>
<comment type="cofactor">
    <cofactor evidence="1">
        <name>Zn(2+)</name>
        <dbReference type="ChEBI" id="CHEBI:29105"/>
    </cofactor>
</comment>
<evidence type="ECO:0000256" key="2">
    <source>
        <dbReference type="ARBA" id="ARBA00022670"/>
    </source>
</evidence>
<sequence>MPSARVFQLRYQTRFPKFLTAPQRSAWVRSLVLCLTTCLFIATTQANPIQILNQAGLITTHLIPRQGSAQDLQPSPSPPPQPPTATPAASPINLDQDLVPAAATSDAETYHQSRYDLLAAGDKLYLSGDISGATQLYRQAKGNFASSPPLAAPIQNPGQLPPAGQVYWREALGGSEGQLYSAKVVPLQLLVETYPQFIPAHLKLAEYLEAQGNPRQALALLERAATLYPDQADITRALILAHDQRKEWLESALTARQFLVVNPNHPQSAEFSTLADERMQRFRRNLQGKIQEGLIASAITGAVGIAVTGSPLMSLSTVQTMMLVMQGESAIGEAAVKQLTRQLKLVEQPEVVSYVNNLGQKLARLAGRSEFDYEFFVVNDPQLNAFALPGGKVFVNSGAIIKANSEAELAGLLGHEIAHAVLSHGFQLATQGTAALNVARLIPAGGYVAGVTVTSFSRDMERQADIVGTRILARSGYAADGLINFTYLLNQEYRGQNTVVPWFATHPATPERLRYLENLVEQQNYNRYGYEGVYSHRQVQAQLQAGSDPDAPPPTPSPGPQPSISPSPSPPTTSWL</sequence>
<dbReference type="GO" id="GO:0016020">
    <property type="term" value="C:membrane"/>
    <property type="evidence" value="ECO:0007669"/>
    <property type="project" value="TreeGrafter"/>
</dbReference>
<feature type="region of interest" description="Disordered" evidence="7">
    <location>
        <begin position="539"/>
        <end position="576"/>
    </location>
</feature>
<keyword evidence="6 9" id="KW-0482">Metalloprotease</keyword>
<evidence type="ECO:0000256" key="6">
    <source>
        <dbReference type="ARBA" id="ARBA00023049"/>
    </source>
</evidence>
<keyword evidence="4 9" id="KW-0378">Hydrolase</keyword>
<evidence type="ECO:0000256" key="5">
    <source>
        <dbReference type="ARBA" id="ARBA00022833"/>
    </source>
</evidence>
<keyword evidence="5" id="KW-0862">Zinc</keyword>
<evidence type="ECO:0000256" key="4">
    <source>
        <dbReference type="ARBA" id="ARBA00022801"/>
    </source>
</evidence>
<feature type="region of interest" description="Disordered" evidence="7">
    <location>
        <begin position="67"/>
        <end position="91"/>
    </location>
</feature>
<organism evidence="9 10">
    <name type="scientific">Pseudocalidococcus azoricus BACA0444</name>
    <dbReference type="NCBI Taxonomy" id="2918990"/>
    <lineage>
        <taxon>Bacteria</taxon>
        <taxon>Bacillati</taxon>
        <taxon>Cyanobacteriota</taxon>
        <taxon>Cyanophyceae</taxon>
        <taxon>Acaryochloridales</taxon>
        <taxon>Thermosynechococcaceae</taxon>
        <taxon>Pseudocalidococcus</taxon>
        <taxon>Pseudocalidococcus azoricus</taxon>
    </lineage>
</organism>
<keyword evidence="10" id="KW-1185">Reference proteome</keyword>
<dbReference type="GO" id="GO:0051603">
    <property type="term" value="P:proteolysis involved in protein catabolic process"/>
    <property type="evidence" value="ECO:0007669"/>
    <property type="project" value="TreeGrafter"/>
</dbReference>
<dbReference type="SUPFAM" id="SSF48452">
    <property type="entry name" value="TPR-like"/>
    <property type="match status" value="1"/>
</dbReference>
<dbReference type="GO" id="GO:0004222">
    <property type="term" value="F:metalloendopeptidase activity"/>
    <property type="evidence" value="ECO:0007669"/>
    <property type="project" value="InterPro"/>
</dbReference>